<protein>
    <submittedName>
        <fullName evidence="1">Type VI secretion system baseplate subunit TssK</fullName>
    </submittedName>
</protein>
<organism evidence="1 2">
    <name type="scientific">Massilia forsythiae</name>
    <dbReference type="NCBI Taxonomy" id="2728020"/>
    <lineage>
        <taxon>Bacteria</taxon>
        <taxon>Pseudomonadati</taxon>
        <taxon>Pseudomonadota</taxon>
        <taxon>Betaproteobacteria</taxon>
        <taxon>Burkholderiales</taxon>
        <taxon>Oxalobacteraceae</taxon>
        <taxon>Telluria group</taxon>
        <taxon>Massilia</taxon>
    </lineage>
</organism>
<dbReference type="PANTHER" id="PTHR35566:SF1">
    <property type="entry name" value="TYPE VI SECRETION SYSTEM BASEPLATE COMPONENT TSSK1"/>
    <property type="match status" value="1"/>
</dbReference>
<dbReference type="KEGG" id="mfy:HH212_17320"/>
<accession>A0A7Z2ZTG8</accession>
<sequence length="441" mass="47702">MTHTKLPDRIQWHEGLLLTPQHFQQEGARLEALLAWQSLAAQPYGWGVRRLAIDEALLNTGLLRVLQLEAVLPNGMAVAYDSASAQGHALELALAPWDEAMAQGEVDVYLVLGNTRSLNQPGQPAMFRGVESAPVEDEISQALPADVPRMAVNLGLMAGKLPPAAYTALRLATVNKVNEVVRRGAYLPAMLEVPAEAALRQRAQVLATQMRNKALFLARQTAHPSSRTEDRLAMLEQKGRLASLTLNLPWLEAVLRCPVVQPLPLYLALCAQLGPLATLRPGAVPLLPPAYDHADSGPLFDAVLEALSALVAEVSQEWKTVTFGFDGRAFALPLQQEWLGGRLVVGLRGQPEREAAQWMAGAVIGSQTVWTSLTDRRVLGAARSQIDEAAELGVRSSAGYTLFAIEASDAFIVAGQALLISNANDTLQARRPQEIVLFVRG</sequence>
<evidence type="ECO:0000313" key="1">
    <source>
        <dbReference type="EMBL" id="QJE01571.1"/>
    </source>
</evidence>
<proteinExistence type="predicted"/>
<dbReference type="AlphaFoldDB" id="A0A7Z2ZTG8"/>
<dbReference type="NCBIfam" id="TIGR03353">
    <property type="entry name" value="VI_chp_4"/>
    <property type="match status" value="1"/>
</dbReference>
<dbReference type="PANTHER" id="PTHR35566">
    <property type="entry name" value="BLR3599 PROTEIN"/>
    <property type="match status" value="1"/>
</dbReference>
<name>A0A7Z2ZTG8_9BURK</name>
<gene>
    <name evidence="1" type="ORF">HH212_17320</name>
</gene>
<dbReference type="EMBL" id="CP051685">
    <property type="protein sequence ID" value="QJE01571.1"/>
    <property type="molecule type" value="Genomic_DNA"/>
</dbReference>
<dbReference type="RefSeq" id="WP_170203610.1">
    <property type="nucleotide sequence ID" value="NZ_CP051685.1"/>
</dbReference>
<dbReference type="InterPro" id="IPR010263">
    <property type="entry name" value="T6SS_TssK"/>
</dbReference>
<dbReference type="Pfam" id="PF05936">
    <property type="entry name" value="T6SS_VasE"/>
    <property type="match status" value="1"/>
</dbReference>
<reference evidence="1 2" key="1">
    <citation type="submission" date="2020-04" db="EMBL/GenBank/DDBJ databases">
        <title>Genome sequencing of novel species.</title>
        <authorList>
            <person name="Heo J."/>
            <person name="Kim S.-J."/>
            <person name="Kim J.-S."/>
            <person name="Hong S.-B."/>
            <person name="Kwon S.-W."/>
        </authorList>
    </citation>
    <scope>NUCLEOTIDE SEQUENCE [LARGE SCALE GENOMIC DNA]</scope>
    <source>
        <strain evidence="1 2">GN2-R2</strain>
    </source>
</reference>
<dbReference type="Proteomes" id="UP000502415">
    <property type="component" value="Chromosome"/>
</dbReference>
<evidence type="ECO:0000313" key="2">
    <source>
        <dbReference type="Proteomes" id="UP000502415"/>
    </source>
</evidence>
<keyword evidence="2" id="KW-1185">Reference proteome</keyword>